<dbReference type="PROSITE" id="PS51257">
    <property type="entry name" value="PROKAR_LIPOPROTEIN"/>
    <property type="match status" value="1"/>
</dbReference>
<evidence type="ECO:0000259" key="3">
    <source>
        <dbReference type="PROSITE" id="PS51670"/>
    </source>
</evidence>
<keyword evidence="2" id="KW-0732">Signal</keyword>
<name>A0A915KPD7_ROMCU</name>
<dbReference type="InterPro" id="IPR003582">
    <property type="entry name" value="ShKT_dom"/>
</dbReference>
<feature type="domain" description="ShKT" evidence="3">
    <location>
        <begin position="106"/>
        <end position="141"/>
    </location>
</feature>
<accession>A0A915KPD7</accession>
<dbReference type="SMART" id="SM00254">
    <property type="entry name" value="ShKT"/>
    <property type="match status" value="1"/>
</dbReference>
<organism evidence="4 5">
    <name type="scientific">Romanomermis culicivorax</name>
    <name type="common">Nematode worm</name>
    <dbReference type="NCBI Taxonomy" id="13658"/>
    <lineage>
        <taxon>Eukaryota</taxon>
        <taxon>Metazoa</taxon>
        <taxon>Ecdysozoa</taxon>
        <taxon>Nematoda</taxon>
        <taxon>Enoplea</taxon>
        <taxon>Dorylaimia</taxon>
        <taxon>Mermithida</taxon>
        <taxon>Mermithoidea</taxon>
        <taxon>Mermithidae</taxon>
        <taxon>Romanomermis</taxon>
    </lineage>
</organism>
<feature type="chain" id="PRO_5037777947" evidence="2">
    <location>
        <begin position="21"/>
        <end position="151"/>
    </location>
</feature>
<dbReference type="WBParaSite" id="nRc.2.0.1.t40732-RA">
    <property type="protein sequence ID" value="nRc.2.0.1.t40732-RA"/>
    <property type="gene ID" value="nRc.2.0.1.g40732"/>
</dbReference>
<dbReference type="AlphaFoldDB" id="A0A915KPD7"/>
<proteinExistence type="predicted"/>
<dbReference type="Gene3D" id="1.10.10.1940">
    <property type="match status" value="1"/>
</dbReference>
<sequence length="151" mass="16793">MEFIRFYISVLLLIVISCNAQISDNINVTEIFIKNPDLCRLDGASWILPSPANPKDFQCGAKKCDFPNQLCALNWANVKSTITCSDLPQKCKDLVLGKKVADPPTCEDKASHYCCYWASTGECDKNQRYMKVWCANTCGTCGCSGTTLRKC</sequence>
<comment type="caution">
    <text evidence="1">Lacks conserved residue(s) required for the propagation of feature annotation.</text>
</comment>
<evidence type="ECO:0000256" key="1">
    <source>
        <dbReference type="PROSITE-ProRule" id="PRU01005"/>
    </source>
</evidence>
<evidence type="ECO:0000313" key="4">
    <source>
        <dbReference type="Proteomes" id="UP000887565"/>
    </source>
</evidence>
<dbReference type="PROSITE" id="PS51670">
    <property type="entry name" value="SHKT"/>
    <property type="match status" value="1"/>
</dbReference>
<evidence type="ECO:0000256" key="2">
    <source>
        <dbReference type="SAM" id="SignalP"/>
    </source>
</evidence>
<reference evidence="5" key="1">
    <citation type="submission" date="2022-11" db="UniProtKB">
        <authorList>
            <consortium name="WormBaseParasite"/>
        </authorList>
    </citation>
    <scope>IDENTIFICATION</scope>
</reference>
<protein>
    <submittedName>
        <fullName evidence="5">ShKT domain-containing protein</fullName>
    </submittedName>
</protein>
<keyword evidence="4" id="KW-1185">Reference proteome</keyword>
<evidence type="ECO:0000313" key="5">
    <source>
        <dbReference type="WBParaSite" id="nRc.2.0.1.t40732-RA"/>
    </source>
</evidence>
<dbReference type="Proteomes" id="UP000887565">
    <property type="component" value="Unplaced"/>
</dbReference>
<dbReference type="Pfam" id="PF01549">
    <property type="entry name" value="ShK"/>
    <property type="match status" value="1"/>
</dbReference>
<feature type="signal peptide" evidence="2">
    <location>
        <begin position="1"/>
        <end position="20"/>
    </location>
</feature>